<accession>A0A0A9CHY1</accession>
<dbReference type="AlphaFoldDB" id="A0A0A9CHY1"/>
<dbReference type="SUPFAM" id="SSF69304">
    <property type="entry name" value="Tricorn protease N-terminal domain"/>
    <property type="match status" value="1"/>
</dbReference>
<evidence type="ECO:0000313" key="1">
    <source>
        <dbReference type="EMBL" id="JAD71092.1"/>
    </source>
</evidence>
<dbReference type="PANTHER" id="PTHR33186:SF15">
    <property type="entry name" value="OS06G0249850 PROTEIN"/>
    <property type="match status" value="1"/>
</dbReference>
<reference evidence="1" key="2">
    <citation type="journal article" date="2015" name="Data Brief">
        <title>Shoot transcriptome of the giant reed, Arundo donax.</title>
        <authorList>
            <person name="Barrero R.A."/>
            <person name="Guerrero F.D."/>
            <person name="Moolhuijzen P."/>
            <person name="Goolsby J.A."/>
            <person name="Tidwell J."/>
            <person name="Bellgard S.E."/>
            <person name="Bellgard M.I."/>
        </authorList>
    </citation>
    <scope>NUCLEOTIDE SEQUENCE</scope>
    <source>
        <tissue evidence="1">Shoot tissue taken approximately 20 cm above the soil surface</tissue>
    </source>
</reference>
<proteinExistence type="predicted"/>
<name>A0A0A9CHY1_ARUDO</name>
<protein>
    <submittedName>
        <fullName evidence="1">Uncharacterized protein</fullName>
    </submittedName>
</protein>
<dbReference type="PANTHER" id="PTHR33186">
    <property type="entry name" value="OS10G0136150 PROTEIN-RELATED"/>
    <property type="match status" value="1"/>
</dbReference>
<dbReference type="EMBL" id="GBRH01226803">
    <property type="protein sequence ID" value="JAD71092.1"/>
    <property type="molecule type" value="Transcribed_RNA"/>
</dbReference>
<reference evidence="1" key="1">
    <citation type="submission" date="2014-09" db="EMBL/GenBank/DDBJ databases">
        <authorList>
            <person name="Magalhaes I.L.F."/>
            <person name="Oliveira U."/>
            <person name="Santos F.R."/>
            <person name="Vidigal T.H.D.A."/>
            <person name="Brescovit A.D."/>
            <person name="Santos A.J."/>
        </authorList>
    </citation>
    <scope>NUCLEOTIDE SEQUENCE</scope>
    <source>
        <tissue evidence="1">Shoot tissue taken approximately 20 cm above the soil surface</tissue>
    </source>
</reference>
<sequence>MAGGALYFTLYYGNDILKYDLGSSVLSVIKSRPLHRGKMTPVTVEDGGLGVAGVVGDSLHLWSWRPGPGSVAGWVQQRVIELDTLIPIVIGGPSSELRVVGFAEGAHTIFMSSDAGGVFAFELKTGRVRKIMLVADWNRQ</sequence>
<organism evidence="1">
    <name type="scientific">Arundo donax</name>
    <name type="common">Giant reed</name>
    <name type="synonym">Donax arundinaceus</name>
    <dbReference type="NCBI Taxonomy" id="35708"/>
    <lineage>
        <taxon>Eukaryota</taxon>
        <taxon>Viridiplantae</taxon>
        <taxon>Streptophyta</taxon>
        <taxon>Embryophyta</taxon>
        <taxon>Tracheophyta</taxon>
        <taxon>Spermatophyta</taxon>
        <taxon>Magnoliopsida</taxon>
        <taxon>Liliopsida</taxon>
        <taxon>Poales</taxon>
        <taxon>Poaceae</taxon>
        <taxon>PACMAD clade</taxon>
        <taxon>Arundinoideae</taxon>
        <taxon>Arundineae</taxon>
        <taxon>Arundo</taxon>
    </lineage>
</organism>